<dbReference type="GO" id="GO:0005886">
    <property type="term" value="C:plasma membrane"/>
    <property type="evidence" value="ECO:0007669"/>
    <property type="project" value="UniProtKB-SubCell"/>
</dbReference>
<keyword evidence="3" id="KW-1003">Cell membrane</keyword>
<evidence type="ECO:0000256" key="10">
    <source>
        <dbReference type="ARBA" id="ARBA00030775"/>
    </source>
</evidence>
<comment type="subcellular location">
    <subcellularLocation>
        <location evidence="1">Cell inner membrane</location>
        <topology evidence="1">Single-pass membrane protein</topology>
    </subcellularLocation>
</comment>
<keyword evidence="8 11" id="KW-0472">Membrane</keyword>
<evidence type="ECO:0000259" key="12">
    <source>
        <dbReference type="Pfam" id="PF12019"/>
    </source>
</evidence>
<dbReference type="Proteomes" id="UP000433532">
    <property type="component" value="Unassembled WGS sequence"/>
</dbReference>
<evidence type="ECO:0000256" key="9">
    <source>
        <dbReference type="ARBA" id="ARBA00025772"/>
    </source>
</evidence>
<evidence type="ECO:0000256" key="5">
    <source>
        <dbReference type="ARBA" id="ARBA00022519"/>
    </source>
</evidence>
<dbReference type="RefSeq" id="WP_003110066.1">
    <property type="nucleotide sequence ID" value="NZ_AP014651.1"/>
</dbReference>
<dbReference type="GO" id="GO:0015627">
    <property type="term" value="C:type II protein secretion system complex"/>
    <property type="evidence" value="ECO:0007669"/>
    <property type="project" value="InterPro"/>
</dbReference>
<evidence type="ECO:0000313" key="14">
    <source>
        <dbReference type="Proteomes" id="UP000433532"/>
    </source>
</evidence>
<dbReference type="NCBIfam" id="TIGR01708">
    <property type="entry name" value="typeII_sec_gspH"/>
    <property type="match status" value="1"/>
</dbReference>
<gene>
    <name evidence="13" type="primary">gspH</name>
    <name evidence="13" type="ORF">GNQ48_14215</name>
</gene>
<comment type="caution">
    <text evidence="13">The sequence shown here is derived from an EMBL/GenBank/DDBJ whole genome shotgun (WGS) entry which is preliminary data.</text>
</comment>
<dbReference type="SUPFAM" id="SSF54523">
    <property type="entry name" value="Pili subunits"/>
    <property type="match status" value="1"/>
</dbReference>
<sequence length="172" mass="19120">MQASRGFTLIELMVVMVIISVLIGLAVLSTGFASTSRELDSEAERLAGLIGVLTDEAVLDNREYGLRLERDAYQVLRYDEAKARWLPVARDSHRLPEWAELTFELDGQPLVLAGSKGEKEQKKGTDQPQLLILSSGELSPFRLRLAERGPEGRALSLSSDGFRLPRVEVARR</sequence>
<name>A0A0C6F6W6_PSEAI</name>
<evidence type="ECO:0000256" key="7">
    <source>
        <dbReference type="ARBA" id="ARBA00022989"/>
    </source>
</evidence>
<reference evidence="13 14" key="1">
    <citation type="submission" date="2019-11" db="EMBL/GenBank/DDBJ databases">
        <title>Genomes of ocular Pseudomonas aeruginosa isolates.</title>
        <authorList>
            <person name="Khan M."/>
            <person name="Rice S.A."/>
            <person name="Willcox M.D.P."/>
            <person name="Stapleton F."/>
        </authorList>
    </citation>
    <scope>NUCLEOTIDE SEQUENCE [LARGE SCALE GENOMIC DNA]</scope>
    <source>
        <strain evidence="13 14">PA221</strain>
    </source>
</reference>
<keyword evidence="6 11" id="KW-0812">Transmembrane</keyword>
<evidence type="ECO:0000256" key="1">
    <source>
        <dbReference type="ARBA" id="ARBA00004377"/>
    </source>
</evidence>
<evidence type="ECO:0000256" key="8">
    <source>
        <dbReference type="ARBA" id="ARBA00023136"/>
    </source>
</evidence>
<dbReference type="InterPro" id="IPR045584">
    <property type="entry name" value="Pilin-like"/>
</dbReference>
<dbReference type="PROSITE" id="PS00409">
    <property type="entry name" value="PROKAR_NTER_METHYL"/>
    <property type="match status" value="1"/>
</dbReference>
<keyword evidence="5" id="KW-0997">Cell inner membrane</keyword>
<feature type="domain" description="General secretion pathway GspH" evidence="12">
    <location>
        <begin position="42"/>
        <end position="161"/>
    </location>
</feature>
<evidence type="ECO:0000256" key="6">
    <source>
        <dbReference type="ARBA" id="ARBA00022692"/>
    </source>
</evidence>
<protein>
    <recommendedName>
        <fullName evidence="2">Type II secretion system protein H</fullName>
    </recommendedName>
    <alternativeName>
        <fullName evidence="10">General secretion pathway protein H</fullName>
    </alternativeName>
</protein>
<evidence type="ECO:0000256" key="11">
    <source>
        <dbReference type="SAM" id="Phobius"/>
    </source>
</evidence>
<keyword evidence="7 11" id="KW-1133">Transmembrane helix</keyword>
<dbReference type="NCBIfam" id="TIGR02532">
    <property type="entry name" value="IV_pilin_GFxxxE"/>
    <property type="match status" value="1"/>
</dbReference>
<dbReference type="InterPro" id="IPR012902">
    <property type="entry name" value="N_methyl_site"/>
</dbReference>
<accession>A0A0C6F6W6</accession>
<comment type="similarity">
    <text evidence="9">Belongs to the GSP H family.</text>
</comment>
<dbReference type="EMBL" id="WOAD01000010">
    <property type="protein sequence ID" value="MUI36166.1"/>
    <property type="molecule type" value="Genomic_DNA"/>
</dbReference>
<dbReference type="GO" id="GO:0015628">
    <property type="term" value="P:protein secretion by the type II secretion system"/>
    <property type="evidence" value="ECO:0007669"/>
    <property type="project" value="InterPro"/>
</dbReference>
<dbReference type="InterPro" id="IPR049875">
    <property type="entry name" value="TypeII_GspH"/>
</dbReference>
<keyword evidence="4" id="KW-0488">Methylation</keyword>
<dbReference type="Gene3D" id="3.55.40.10">
    <property type="entry name" value="minor pseudopilin epsh domain"/>
    <property type="match status" value="1"/>
</dbReference>
<evidence type="ECO:0000256" key="3">
    <source>
        <dbReference type="ARBA" id="ARBA00022475"/>
    </source>
</evidence>
<organism evidence="13 14">
    <name type="scientific">Pseudomonas aeruginosa</name>
    <dbReference type="NCBI Taxonomy" id="287"/>
    <lineage>
        <taxon>Bacteria</taxon>
        <taxon>Pseudomonadati</taxon>
        <taxon>Pseudomonadota</taxon>
        <taxon>Gammaproteobacteria</taxon>
        <taxon>Pseudomonadales</taxon>
        <taxon>Pseudomonadaceae</taxon>
        <taxon>Pseudomonas</taxon>
    </lineage>
</organism>
<evidence type="ECO:0000256" key="4">
    <source>
        <dbReference type="ARBA" id="ARBA00022481"/>
    </source>
</evidence>
<proteinExistence type="inferred from homology"/>
<dbReference type="InterPro" id="IPR002416">
    <property type="entry name" value="T2SS_protein-GspH"/>
</dbReference>
<evidence type="ECO:0000256" key="2">
    <source>
        <dbReference type="ARBA" id="ARBA00021549"/>
    </source>
</evidence>
<dbReference type="Pfam" id="PF07963">
    <property type="entry name" value="N_methyl"/>
    <property type="match status" value="1"/>
</dbReference>
<evidence type="ECO:0000313" key="13">
    <source>
        <dbReference type="EMBL" id="MUI36166.1"/>
    </source>
</evidence>
<dbReference type="PRINTS" id="PR00885">
    <property type="entry name" value="BCTERIALGSPH"/>
</dbReference>
<dbReference type="AlphaFoldDB" id="A0A0C6F6W6"/>
<feature type="transmembrane region" description="Helical" evidence="11">
    <location>
        <begin position="12"/>
        <end position="33"/>
    </location>
</feature>
<dbReference type="InterPro" id="IPR022346">
    <property type="entry name" value="T2SS_GspH"/>
</dbReference>
<dbReference type="Pfam" id="PF12019">
    <property type="entry name" value="GspH"/>
    <property type="match status" value="1"/>
</dbReference>